<dbReference type="PANTHER" id="PTHR12415:SF0">
    <property type="entry name" value="TYROSYL-DNA PHOSPHODIESTERASE 1"/>
    <property type="match status" value="1"/>
</dbReference>
<dbReference type="GO" id="GO:0003697">
    <property type="term" value="F:single-stranded DNA binding"/>
    <property type="evidence" value="ECO:0007669"/>
    <property type="project" value="TreeGrafter"/>
</dbReference>
<dbReference type="GO" id="GO:0003690">
    <property type="term" value="F:double-stranded DNA binding"/>
    <property type="evidence" value="ECO:0007669"/>
    <property type="project" value="TreeGrafter"/>
</dbReference>
<keyword evidence="7" id="KW-0234">DNA repair</keyword>
<dbReference type="Pfam" id="PF06087">
    <property type="entry name" value="Tyr-DNA_phospho"/>
    <property type="match status" value="1"/>
</dbReference>
<sequence>MASDKSGAGDDIAAQLQEFDEMITTDAICISSDSESDLDDVVHVGHIEIISLPSSPDIGTKRKSQDSDDILRDTAVRQRRSTPELPFPDGVVRLTRMVGEKENLAEAMTLADIVQRGKLRKALLSTYVLDLDWLLPHFDPSTKLVIVKSYNPNVEQRGVYQSESGQVTLVNPEFGKQSYPIMHSKVMLLFYDDYVRFVVSSANLFDIDWTLLQNIVFIQDMSYTPLTVCAATEFGNTLAGSLRDISVPEAVVEQLRYVDFSRVKIHIVTSVPTAAGRSKFHADSYGLNRLSVVARAIRDPELGKQELYDTTLYCYGSSMGRLTSSYLRNFYSSALGFTPTIIQRDGGLSLADIERNVKVGFHTRAQGQKNVNGSLPHQCIKFQAEFYSNPEFPKRSLHKIESKVANTLVHAKVMLARSNATKGGQIKAQERGWMYLGSHNFTPGAWGHIRAPGKPCHVNNYEFGVVLPDVHFESMFGRDTVTWNGAKVPLPFRLAWSEYAQDEMPLLCG</sequence>
<evidence type="ECO:0000256" key="7">
    <source>
        <dbReference type="ARBA" id="ARBA00023204"/>
    </source>
</evidence>
<evidence type="ECO:0000256" key="10">
    <source>
        <dbReference type="PIRSR" id="PIRSR610347-2"/>
    </source>
</evidence>
<evidence type="ECO:0000256" key="9">
    <source>
        <dbReference type="PIRSR" id="PIRSR610347-1"/>
    </source>
</evidence>
<dbReference type="Gene3D" id="3.30.870.10">
    <property type="entry name" value="Endonuclease Chain A"/>
    <property type="match status" value="2"/>
</dbReference>
<dbReference type="GO" id="GO:0004527">
    <property type="term" value="F:exonuclease activity"/>
    <property type="evidence" value="ECO:0007669"/>
    <property type="project" value="UniProtKB-KW"/>
</dbReference>
<evidence type="ECO:0000256" key="8">
    <source>
        <dbReference type="ARBA" id="ARBA00023242"/>
    </source>
</evidence>
<keyword evidence="12" id="KW-1185">Reference proteome</keyword>
<dbReference type="InterPro" id="IPR010347">
    <property type="entry name" value="Tdp1"/>
</dbReference>
<protein>
    <recommendedName>
        <fullName evidence="13">Phospholipase D/nuclease</fullName>
    </recommendedName>
</protein>
<dbReference type="GO" id="GO:0005634">
    <property type="term" value="C:nucleus"/>
    <property type="evidence" value="ECO:0007669"/>
    <property type="project" value="UniProtKB-SubCell"/>
</dbReference>
<evidence type="ECO:0000256" key="5">
    <source>
        <dbReference type="ARBA" id="ARBA00022801"/>
    </source>
</evidence>
<evidence type="ECO:0000256" key="2">
    <source>
        <dbReference type="ARBA" id="ARBA00010205"/>
    </source>
</evidence>
<evidence type="ECO:0000256" key="3">
    <source>
        <dbReference type="ARBA" id="ARBA00022722"/>
    </source>
</evidence>
<accession>A0A9W8M3N0</accession>
<evidence type="ECO:0000313" key="11">
    <source>
        <dbReference type="EMBL" id="KAJ2862283.1"/>
    </source>
</evidence>
<dbReference type="GO" id="GO:0006281">
    <property type="term" value="P:DNA repair"/>
    <property type="evidence" value="ECO:0007669"/>
    <property type="project" value="UniProtKB-KW"/>
</dbReference>
<organism evidence="11 12">
    <name type="scientific">Coemansia aciculifera</name>
    <dbReference type="NCBI Taxonomy" id="417176"/>
    <lineage>
        <taxon>Eukaryota</taxon>
        <taxon>Fungi</taxon>
        <taxon>Fungi incertae sedis</taxon>
        <taxon>Zoopagomycota</taxon>
        <taxon>Kickxellomycotina</taxon>
        <taxon>Kickxellomycetes</taxon>
        <taxon>Kickxellales</taxon>
        <taxon>Kickxellaceae</taxon>
        <taxon>Coemansia</taxon>
    </lineage>
</organism>
<feature type="binding site" evidence="10">
    <location>
        <position position="412"/>
    </location>
    <ligand>
        <name>substrate</name>
    </ligand>
</feature>
<evidence type="ECO:0000256" key="1">
    <source>
        <dbReference type="ARBA" id="ARBA00004123"/>
    </source>
</evidence>
<dbReference type="SUPFAM" id="SSF56024">
    <property type="entry name" value="Phospholipase D/nuclease"/>
    <property type="match status" value="2"/>
</dbReference>
<keyword evidence="8" id="KW-0539">Nucleus</keyword>
<dbReference type="AlphaFoldDB" id="A0A9W8M3N0"/>
<proteinExistence type="inferred from homology"/>
<feature type="active site" description="Nucleophile" evidence="9">
    <location>
        <position position="183"/>
    </location>
</feature>
<dbReference type="PANTHER" id="PTHR12415">
    <property type="entry name" value="TYROSYL-DNA PHOSPHODIESTERASE 1"/>
    <property type="match status" value="1"/>
</dbReference>
<keyword evidence="3" id="KW-0540">Nuclease</keyword>
<reference evidence="11" key="1">
    <citation type="submission" date="2022-07" db="EMBL/GenBank/DDBJ databases">
        <title>Phylogenomic reconstructions and comparative analyses of Kickxellomycotina fungi.</title>
        <authorList>
            <person name="Reynolds N.K."/>
            <person name="Stajich J.E."/>
            <person name="Barry K."/>
            <person name="Grigoriev I.V."/>
            <person name="Crous P."/>
            <person name="Smith M.E."/>
        </authorList>
    </citation>
    <scope>NUCLEOTIDE SEQUENCE</scope>
    <source>
        <strain evidence="11">RSA 476</strain>
    </source>
</reference>
<comment type="subcellular location">
    <subcellularLocation>
        <location evidence="1">Nucleus</location>
    </subcellularLocation>
</comment>
<dbReference type="GO" id="GO:0017005">
    <property type="term" value="F:3'-tyrosyl-DNA phosphodiesterase activity"/>
    <property type="evidence" value="ECO:0007669"/>
    <property type="project" value="TreeGrafter"/>
</dbReference>
<evidence type="ECO:0000313" key="12">
    <source>
        <dbReference type="Proteomes" id="UP001140074"/>
    </source>
</evidence>
<gene>
    <name evidence="11" type="ORF">GGH94_004368</name>
</gene>
<keyword evidence="5" id="KW-0378">Hydrolase</keyword>
<dbReference type="CDD" id="cd09122">
    <property type="entry name" value="PLDc_Tdp1_1"/>
    <property type="match status" value="1"/>
</dbReference>
<feature type="binding site" evidence="10">
    <location>
        <position position="185"/>
    </location>
    <ligand>
        <name>substrate</name>
    </ligand>
</feature>
<comment type="similarity">
    <text evidence="2">Belongs to the tyrosyl-DNA phosphodiesterase family.</text>
</comment>
<keyword evidence="6" id="KW-0269">Exonuclease</keyword>
<evidence type="ECO:0000256" key="6">
    <source>
        <dbReference type="ARBA" id="ARBA00022839"/>
    </source>
</evidence>
<feature type="active site" description="Proton donor/acceptor" evidence="9">
    <location>
        <position position="410"/>
    </location>
</feature>
<evidence type="ECO:0008006" key="13">
    <source>
        <dbReference type="Google" id="ProtNLM"/>
    </source>
</evidence>
<comment type="caution">
    <text evidence="11">The sequence shown here is derived from an EMBL/GenBank/DDBJ whole genome shotgun (WGS) entry which is preliminary data.</text>
</comment>
<name>A0A9W8M3N0_9FUNG</name>
<keyword evidence="4" id="KW-0227">DNA damage</keyword>
<dbReference type="Proteomes" id="UP001140074">
    <property type="component" value="Unassembled WGS sequence"/>
</dbReference>
<evidence type="ECO:0000256" key="4">
    <source>
        <dbReference type="ARBA" id="ARBA00022763"/>
    </source>
</evidence>
<dbReference type="EMBL" id="JANBUY010000175">
    <property type="protein sequence ID" value="KAJ2862283.1"/>
    <property type="molecule type" value="Genomic_DNA"/>
</dbReference>